<reference evidence="1" key="1">
    <citation type="submission" date="2023-05" db="EMBL/GenBank/DDBJ databases">
        <title>Nepenthes gracilis genome sequencing.</title>
        <authorList>
            <person name="Fukushima K."/>
        </authorList>
    </citation>
    <scope>NUCLEOTIDE SEQUENCE</scope>
    <source>
        <strain evidence="1">SING2019-196</strain>
    </source>
</reference>
<evidence type="ECO:0000313" key="1">
    <source>
        <dbReference type="EMBL" id="GMH28593.1"/>
    </source>
</evidence>
<gene>
    <name evidence="1" type="ORF">Nepgr_030436</name>
</gene>
<dbReference type="Proteomes" id="UP001279734">
    <property type="component" value="Unassembled WGS sequence"/>
</dbReference>
<dbReference type="AlphaFoldDB" id="A0AAD3TET3"/>
<protein>
    <submittedName>
        <fullName evidence="1">Uncharacterized protein</fullName>
    </submittedName>
</protein>
<evidence type="ECO:0000313" key="2">
    <source>
        <dbReference type="Proteomes" id="UP001279734"/>
    </source>
</evidence>
<dbReference type="EMBL" id="BSYO01000034">
    <property type="protein sequence ID" value="GMH28593.1"/>
    <property type="molecule type" value="Genomic_DNA"/>
</dbReference>
<accession>A0AAD3TET3</accession>
<keyword evidence="2" id="KW-1185">Reference proteome</keyword>
<proteinExistence type="predicted"/>
<organism evidence="1 2">
    <name type="scientific">Nepenthes gracilis</name>
    <name type="common">Slender pitcher plant</name>
    <dbReference type="NCBI Taxonomy" id="150966"/>
    <lineage>
        <taxon>Eukaryota</taxon>
        <taxon>Viridiplantae</taxon>
        <taxon>Streptophyta</taxon>
        <taxon>Embryophyta</taxon>
        <taxon>Tracheophyta</taxon>
        <taxon>Spermatophyta</taxon>
        <taxon>Magnoliopsida</taxon>
        <taxon>eudicotyledons</taxon>
        <taxon>Gunneridae</taxon>
        <taxon>Pentapetalae</taxon>
        <taxon>Caryophyllales</taxon>
        <taxon>Nepenthaceae</taxon>
        <taxon>Nepenthes</taxon>
    </lineage>
</organism>
<comment type="caution">
    <text evidence="1">The sequence shown here is derived from an EMBL/GenBank/DDBJ whole genome shotgun (WGS) entry which is preliminary data.</text>
</comment>
<name>A0AAD3TET3_NEPGR</name>
<sequence>MQLINQFHDIIVSKDFLLRNHFPPYQSYLKASSVCTVHHTTVVAATASEHPWHLIANAENWVICSRNLSRFCYETVKFLAKGIRG</sequence>